<keyword evidence="5" id="KW-1185">Reference proteome</keyword>
<reference evidence="4" key="1">
    <citation type="submission" date="2022-08" db="EMBL/GenBank/DDBJ databases">
        <title>Nisaea acidiphila sp. nov., isolated from a marine algal debris and emended description of the genus Nisaea Urios et al. 2008.</title>
        <authorList>
            <person name="Kwon K."/>
        </authorList>
    </citation>
    <scope>NUCLEOTIDE SEQUENCE</scope>
    <source>
        <strain evidence="4">MEBiC11861</strain>
    </source>
</reference>
<feature type="compositionally biased region" description="Basic and acidic residues" evidence="1">
    <location>
        <begin position="380"/>
        <end position="393"/>
    </location>
</feature>
<dbReference type="InterPro" id="IPR006597">
    <property type="entry name" value="Sel1-like"/>
</dbReference>
<feature type="compositionally biased region" description="Low complexity" evidence="1">
    <location>
        <begin position="424"/>
        <end position="448"/>
    </location>
</feature>
<feature type="region of interest" description="Disordered" evidence="1">
    <location>
        <begin position="121"/>
        <end position="199"/>
    </location>
</feature>
<dbReference type="Pfam" id="PF01471">
    <property type="entry name" value="PG_binding_1"/>
    <property type="match status" value="1"/>
</dbReference>
<dbReference type="Pfam" id="PF08238">
    <property type="entry name" value="Sel1"/>
    <property type="match status" value="4"/>
</dbReference>
<proteinExistence type="predicted"/>
<feature type="region of interest" description="Disordered" evidence="1">
    <location>
        <begin position="377"/>
        <end position="522"/>
    </location>
</feature>
<dbReference type="InterPro" id="IPR036366">
    <property type="entry name" value="PGBDSf"/>
</dbReference>
<dbReference type="InterPro" id="IPR011990">
    <property type="entry name" value="TPR-like_helical_dom_sf"/>
</dbReference>
<keyword evidence="2" id="KW-0812">Transmembrane</keyword>
<evidence type="ECO:0000256" key="2">
    <source>
        <dbReference type="SAM" id="Phobius"/>
    </source>
</evidence>
<feature type="compositionally biased region" description="Pro residues" evidence="1">
    <location>
        <begin position="463"/>
        <end position="474"/>
    </location>
</feature>
<dbReference type="InterPro" id="IPR050767">
    <property type="entry name" value="Sel1_AlgK"/>
</dbReference>
<protein>
    <submittedName>
        <fullName evidence="4">Peptidoglycan-binding protein</fullName>
    </submittedName>
</protein>
<dbReference type="PANTHER" id="PTHR11102">
    <property type="entry name" value="SEL-1-LIKE PROTEIN"/>
    <property type="match status" value="1"/>
</dbReference>
<dbReference type="SUPFAM" id="SSF81901">
    <property type="entry name" value="HCP-like"/>
    <property type="match status" value="1"/>
</dbReference>
<keyword evidence="2" id="KW-0472">Membrane</keyword>
<dbReference type="SUPFAM" id="SSF47090">
    <property type="entry name" value="PGBD-like"/>
    <property type="match status" value="1"/>
</dbReference>
<dbReference type="PANTHER" id="PTHR11102:SF160">
    <property type="entry name" value="ERAD-ASSOCIATED E3 UBIQUITIN-PROTEIN LIGASE COMPONENT HRD3"/>
    <property type="match status" value="1"/>
</dbReference>
<sequence>MARKATTWSVKGIEEDVRDIARAAAERDDQTIGSWIDHAIRVHGGQRPRDESPDTAETGSPPERILAESQSSPTPPQADIGALLDIIDGELDASSHRLNTALRPMGLALLDLAERMVALERADPGPSASQARIAYEPDADESSDTTPEEEFDDDFGPEAPPDADIADLNALSAPIPQPPSRERDDEFPPEPLHDLDEGLDDLDMPMVAAESSGQSDRAREIDRRLRALAGVVDAVETDPPPPTGDLGPTEFDLEPPAEIPAAGAPDLPKAFRGVQQSGYESHPGEAAAETVRMPRRARRGRVRKVLLAASIILAVTAGGLYATADRIGLGPLRMEIDRRVQPAIELAAYEAAHFWESAGDILKPLRAQLEAILFGPETPDEMRKAGEPSEQARPEQPGPPSMPETVTPMPEAEPEQASSPAKDPVTTAEIPATEPATPASEPAPAETEPAPPEPQTAAEIAPEPAPSAPVPVPEAAPAETVTEVAPPAAPVLPPKPAEPATTATPSGGQIAALPPSGVPATGSGREELLQRAEAGDATAQHDLAILNLTGKGGPKDVVRAAELLREAAIQGLASAQYNLAVLYETGQGVRKDDVRALLWYHSAAEQGHPNAQYNLGVMYAEGRGIPLNFEEAARWFRAAANQGLGRALYNLAVMTDEGLGVTQDKTAALELYRAAAGAGDERAIELLAGSGDGGSEAGSPLSGAEGVQIVTATPASLVADIQAELARLEFYEGRLDGLMGPKTRAAIRAFQKSQSVSETGEASPELLRQLKGAAP</sequence>
<dbReference type="RefSeq" id="WP_257766475.1">
    <property type="nucleotide sequence ID" value="NZ_CP102480.1"/>
</dbReference>
<dbReference type="Gene3D" id="1.25.40.10">
    <property type="entry name" value="Tetratricopeptide repeat domain"/>
    <property type="match status" value="1"/>
</dbReference>
<evidence type="ECO:0000313" key="5">
    <source>
        <dbReference type="Proteomes" id="UP001060336"/>
    </source>
</evidence>
<feature type="transmembrane region" description="Helical" evidence="2">
    <location>
        <begin position="305"/>
        <end position="324"/>
    </location>
</feature>
<evidence type="ECO:0000313" key="4">
    <source>
        <dbReference type="EMBL" id="UUX47966.1"/>
    </source>
</evidence>
<feature type="region of interest" description="Disordered" evidence="1">
    <location>
        <begin position="41"/>
        <end position="78"/>
    </location>
</feature>
<dbReference type="PRINTS" id="PR01217">
    <property type="entry name" value="PRICHEXTENSN"/>
</dbReference>
<dbReference type="Proteomes" id="UP001060336">
    <property type="component" value="Chromosome"/>
</dbReference>
<dbReference type="InterPro" id="IPR002477">
    <property type="entry name" value="Peptidoglycan-bd-like"/>
</dbReference>
<dbReference type="KEGG" id="naci:NUH88_11100"/>
<organism evidence="4 5">
    <name type="scientific">Nisaea acidiphila</name>
    <dbReference type="NCBI Taxonomy" id="1862145"/>
    <lineage>
        <taxon>Bacteria</taxon>
        <taxon>Pseudomonadati</taxon>
        <taxon>Pseudomonadota</taxon>
        <taxon>Alphaproteobacteria</taxon>
        <taxon>Rhodospirillales</taxon>
        <taxon>Thalassobaculaceae</taxon>
        <taxon>Nisaea</taxon>
    </lineage>
</organism>
<dbReference type="InterPro" id="IPR036365">
    <property type="entry name" value="PGBD-like_sf"/>
</dbReference>
<evidence type="ECO:0000256" key="1">
    <source>
        <dbReference type="SAM" id="MobiDB-lite"/>
    </source>
</evidence>
<feature type="compositionally biased region" description="Acidic residues" evidence="1">
    <location>
        <begin position="137"/>
        <end position="156"/>
    </location>
</feature>
<feature type="compositionally biased region" description="Pro residues" evidence="1">
    <location>
        <begin position="487"/>
        <end position="497"/>
    </location>
</feature>
<dbReference type="AlphaFoldDB" id="A0A9J7ALD1"/>
<feature type="domain" description="Peptidoglycan binding-like" evidence="3">
    <location>
        <begin position="716"/>
        <end position="770"/>
    </location>
</feature>
<name>A0A9J7ALD1_9PROT</name>
<feature type="region of interest" description="Disordered" evidence="1">
    <location>
        <begin position="752"/>
        <end position="775"/>
    </location>
</feature>
<keyword evidence="2" id="KW-1133">Transmembrane helix</keyword>
<accession>A0A9J7ALD1</accession>
<dbReference type="Gene3D" id="1.10.101.10">
    <property type="entry name" value="PGBD-like superfamily/PGBD"/>
    <property type="match status" value="1"/>
</dbReference>
<feature type="compositionally biased region" description="Low complexity" evidence="1">
    <location>
        <begin position="475"/>
        <end position="486"/>
    </location>
</feature>
<evidence type="ECO:0000259" key="3">
    <source>
        <dbReference type="Pfam" id="PF01471"/>
    </source>
</evidence>
<dbReference type="EMBL" id="CP102480">
    <property type="protein sequence ID" value="UUX47966.1"/>
    <property type="molecule type" value="Genomic_DNA"/>
</dbReference>
<gene>
    <name evidence="4" type="ORF">NUH88_11100</name>
</gene>
<dbReference type="SMART" id="SM00671">
    <property type="entry name" value="SEL1"/>
    <property type="match status" value="4"/>
</dbReference>
<feature type="compositionally biased region" description="Basic and acidic residues" evidence="1">
    <location>
        <begin position="180"/>
        <end position="196"/>
    </location>
</feature>